<dbReference type="GO" id="GO:0016747">
    <property type="term" value="F:acyltransferase activity, transferring groups other than amino-acyl groups"/>
    <property type="evidence" value="ECO:0007669"/>
    <property type="project" value="InterPro"/>
</dbReference>
<dbReference type="Pfam" id="PF00583">
    <property type="entry name" value="Acetyltransf_1"/>
    <property type="match status" value="1"/>
</dbReference>
<feature type="domain" description="N-acetyltransferase" evidence="1">
    <location>
        <begin position="1"/>
        <end position="177"/>
    </location>
</feature>
<reference evidence="2" key="1">
    <citation type="submission" date="2021-01" db="EMBL/GenBank/DDBJ databases">
        <title>Whole genome shotgun sequence of Actinocatenispora rupis NBRC 107355.</title>
        <authorList>
            <person name="Komaki H."/>
            <person name="Tamura T."/>
        </authorList>
    </citation>
    <scope>NUCLEOTIDE SEQUENCE</scope>
    <source>
        <strain evidence="2">NBRC 107355</strain>
    </source>
</reference>
<accession>A0A8J3NA18</accession>
<proteinExistence type="predicted"/>
<sequence length="179" mass="20165">MTLVHWAPEDLLARLDDVLTVYAEAMEYPADLVAARRGFVAAHTHYQGFRAVATLDNDDRLLGFSYGYLSSPGQWWHEQVRSGLSRGDARRWLSDCFELVELHVRPDAQGHGLGYTQLGALLEGATEATVLLSTPEAPQEDSRAWRLYRRTGFTDVLRHFHFPGDDRPFAVLGRALPLD</sequence>
<protein>
    <submittedName>
        <fullName evidence="2">Acetyltransferase</fullName>
    </submittedName>
</protein>
<dbReference type="PROSITE" id="PS51186">
    <property type="entry name" value="GNAT"/>
    <property type="match status" value="1"/>
</dbReference>
<dbReference type="EMBL" id="BOMB01000001">
    <property type="protein sequence ID" value="GID09260.1"/>
    <property type="molecule type" value="Genomic_DNA"/>
</dbReference>
<gene>
    <name evidence="2" type="ORF">Aru02nite_01490</name>
</gene>
<keyword evidence="3" id="KW-1185">Reference proteome</keyword>
<evidence type="ECO:0000313" key="3">
    <source>
        <dbReference type="Proteomes" id="UP000612808"/>
    </source>
</evidence>
<comment type="caution">
    <text evidence="2">The sequence shown here is derived from an EMBL/GenBank/DDBJ whole genome shotgun (WGS) entry which is preliminary data.</text>
</comment>
<dbReference type="AlphaFoldDB" id="A0A8J3NA18"/>
<dbReference type="SUPFAM" id="SSF55729">
    <property type="entry name" value="Acyl-CoA N-acyltransferases (Nat)"/>
    <property type="match status" value="1"/>
</dbReference>
<dbReference type="Proteomes" id="UP000612808">
    <property type="component" value="Unassembled WGS sequence"/>
</dbReference>
<evidence type="ECO:0000259" key="1">
    <source>
        <dbReference type="PROSITE" id="PS51186"/>
    </source>
</evidence>
<dbReference type="InterPro" id="IPR000182">
    <property type="entry name" value="GNAT_dom"/>
</dbReference>
<dbReference type="InterPro" id="IPR016181">
    <property type="entry name" value="Acyl_CoA_acyltransferase"/>
</dbReference>
<evidence type="ECO:0000313" key="2">
    <source>
        <dbReference type="EMBL" id="GID09260.1"/>
    </source>
</evidence>
<dbReference type="RefSeq" id="WP_203654027.1">
    <property type="nucleotide sequence ID" value="NZ_BAAAZM010000016.1"/>
</dbReference>
<name>A0A8J3NA18_9ACTN</name>
<organism evidence="2 3">
    <name type="scientific">Actinocatenispora rupis</name>
    <dbReference type="NCBI Taxonomy" id="519421"/>
    <lineage>
        <taxon>Bacteria</taxon>
        <taxon>Bacillati</taxon>
        <taxon>Actinomycetota</taxon>
        <taxon>Actinomycetes</taxon>
        <taxon>Micromonosporales</taxon>
        <taxon>Micromonosporaceae</taxon>
        <taxon>Actinocatenispora</taxon>
    </lineage>
</organism>
<dbReference type="Gene3D" id="3.40.630.30">
    <property type="match status" value="1"/>
</dbReference>